<evidence type="ECO:0000313" key="5">
    <source>
        <dbReference type="EMBL" id="EUJ24886.1"/>
    </source>
</evidence>
<name>W7BPB2_9LIST</name>
<dbReference type="InterPro" id="IPR001482">
    <property type="entry name" value="T2SS/T4SS_dom"/>
</dbReference>
<dbReference type="PANTHER" id="PTHR30258">
    <property type="entry name" value="TYPE II SECRETION SYSTEM PROTEIN GSPE-RELATED"/>
    <property type="match status" value="1"/>
</dbReference>
<dbReference type="NCBIfam" id="NF041000">
    <property type="entry name" value="ATPase_ComGA"/>
    <property type="match status" value="1"/>
</dbReference>
<comment type="caution">
    <text evidence="5">The sequence shown here is derived from an EMBL/GenBank/DDBJ whole genome shotgun (WGS) entry which is preliminary data.</text>
</comment>
<accession>W7BPB2</accession>
<dbReference type="GO" id="GO:0016887">
    <property type="term" value="F:ATP hydrolysis activity"/>
    <property type="evidence" value="ECO:0007669"/>
    <property type="project" value="TreeGrafter"/>
</dbReference>
<reference evidence="5 6" key="1">
    <citation type="journal article" date="2014" name="Int. J. Syst. Evol. Microbiol.">
        <title>Listeria floridensis sp. nov., Listeria aquatica sp. nov., Listeria cornellensis sp. nov., Listeria riparia sp. nov. and Listeria grandensis sp. nov., from agricultural and natural environments.</title>
        <authorList>
            <person name="den Bakker H.C."/>
            <person name="Warchocki S."/>
            <person name="Wright E.M."/>
            <person name="Allred A.F."/>
            <person name="Ahlstrom C."/>
            <person name="Manuel C.S."/>
            <person name="Stasiewicz M.J."/>
            <person name="Burrell A."/>
            <person name="Roof S."/>
            <person name="Strawn L."/>
            <person name="Fortes E.D."/>
            <person name="Nightingale K.K."/>
            <person name="Kephart D."/>
            <person name="Wiedmann M."/>
        </authorList>
    </citation>
    <scope>NUCLEOTIDE SEQUENCE [LARGE SCALE GENOMIC DNA]</scope>
    <source>
        <strain evidence="6">FSL F6-971</strain>
    </source>
</reference>
<gene>
    <name evidence="5" type="ORF">PGRAN_03325</name>
</gene>
<evidence type="ECO:0000256" key="3">
    <source>
        <dbReference type="ARBA" id="ARBA00022840"/>
    </source>
</evidence>
<dbReference type="AlphaFoldDB" id="W7BPB2"/>
<dbReference type="PROSITE" id="PS00662">
    <property type="entry name" value="T2SP_E"/>
    <property type="match status" value="1"/>
</dbReference>
<dbReference type="CDD" id="cd01129">
    <property type="entry name" value="PulE-GspE-like"/>
    <property type="match status" value="1"/>
</dbReference>
<dbReference type="GO" id="GO:0005524">
    <property type="term" value="F:ATP binding"/>
    <property type="evidence" value="ECO:0007669"/>
    <property type="project" value="UniProtKB-KW"/>
</dbReference>
<proteinExistence type="inferred from homology"/>
<feature type="domain" description="Bacterial type II secretion system protein E" evidence="4">
    <location>
        <begin position="218"/>
        <end position="232"/>
    </location>
</feature>
<dbReference type="PATRIC" id="fig|1265819.5.peg.661"/>
<dbReference type="InterPro" id="IPR027417">
    <property type="entry name" value="P-loop_NTPase"/>
</dbReference>
<dbReference type="STRING" id="1265819.PGRAN_03325"/>
<dbReference type="Pfam" id="PF00437">
    <property type="entry name" value="T2SSE"/>
    <property type="match status" value="1"/>
</dbReference>
<evidence type="ECO:0000313" key="6">
    <source>
        <dbReference type="Proteomes" id="UP000019253"/>
    </source>
</evidence>
<dbReference type="SUPFAM" id="SSF52540">
    <property type="entry name" value="P-loop containing nucleoside triphosphate hydrolases"/>
    <property type="match status" value="1"/>
</dbReference>
<keyword evidence="2" id="KW-0547">Nucleotide-binding</keyword>
<evidence type="ECO:0000256" key="1">
    <source>
        <dbReference type="ARBA" id="ARBA00006611"/>
    </source>
</evidence>
<dbReference type="Gene3D" id="3.40.50.300">
    <property type="entry name" value="P-loop containing nucleotide triphosphate hydrolases"/>
    <property type="match status" value="1"/>
</dbReference>
<dbReference type="EMBL" id="AODD01000002">
    <property type="protein sequence ID" value="EUJ24886.1"/>
    <property type="molecule type" value="Genomic_DNA"/>
</dbReference>
<keyword evidence="6" id="KW-1185">Reference proteome</keyword>
<dbReference type="PANTHER" id="PTHR30258:SF2">
    <property type="entry name" value="COMG OPERON PROTEIN 1"/>
    <property type="match status" value="1"/>
</dbReference>
<protein>
    <submittedName>
        <fullName evidence="5">Putative comG operon protein ComGA</fullName>
    </submittedName>
</protein>
<organism evidence="5 6">
    <name type="scientific">Listeria grandensis FSL F6-0971</name>
    <dbReference type="NCBI Taxonomy" id="1265819"/>
    <lineage>
        <taxon>Bacteria</taxon>
        <taxon>Bacillati</taxon>
        <taxon>Bacillota</taxon>
        <taxon>Bacilli</taxon>
        <taxon>Bacillales</taxon>
        <taxon>Listeriaceae</taxon>
        <taxon>Listeria</taxon>
    </lineage>
</organism>
<dbReference type="GO" id="GO:0005886">
    <property type="term" value="C:plasma membrane"/>
    <property type="evidence" value="ECO:0007669"/>
    <property type="project" value="TreeGrafter"/>
</dbReference>
<dbReference type="Gene3D" id="3.30.450.90">
    <property type="match status" value="1"/>
</dbReference>
<sequence>MANTFSIDTNKEPCPMIQNLANTLLQQAVLLSASDVHLIPFEQKYRILLRISGRLQFFTFLPLDNGERLLSHLKYRGFMDISETRKPQSGSFQTTIHGNNVSVRLATIPNFRFVESMVIRVFSDQEIALFQKSSIFHKITHHILSLAQNRTGLLLFSGATGSGKTSSMYSLAHSLSLREPLQIITIEDPVERPMPSFLQVQINEKAGLDYADIIRATLRHDPDILVVGEIRDAHTAKMVIRGALTGHLVLSTVHADSTYGVLSRLLELGVDQEELRQCLIGISHQRLCHLYCLFCKGRCHPLCNHLTQKRTALYEFIEKEQINQFFTTTSELEQTNTIKNQMKKGACYGFFSPQ</sequence>
<dbReference type="InterPro" id="IPR047667">
    <property type="entry name" value="ATPase_ComGA"/>
</dbReference>
<keyword evidence="3" id="KW-0067">ATP-binding</keyword>
<evidence type="ECO:0000259" key="4">
    <source>
        <dbReference type="PROSITE" id="PS00662"/>
    </source>
</evidence>
<comment type="similarity">
    <text evidence="1">Belongs to the GSP E family.</text>
</comment>
<dbReference type="Proteomes" id="UP000019253">
    <property type="component" value="Unassembled WGS sequence"/>
</dbReference>
<evidence type="ECO:0000256" key="2">
    <source>
        <dbReference type="ARBA" id="ARBA00022741"/>
    </source>
</evidence>